<dbReference type="Proteomes" id="UP000019141">
    <property type="component" value="Unassembled WGS sequence"/>
</dbReference>
<feature type="transmembrane region" description="Helical" evidence="1">
    <location>
        <begin position="435"/>
        <end position="457"/>
    </location>
</feature>
<gene>
    <name evidence="3" type="ORF">ETSY1_37070</name>
</gene>
<keyword evidence="1" id="KW-0812">Transmembrane</keyword>
<name>W4L787_ENTF1</name>
<feature type="transmembrane region" description="Helical" evidence="1">
    <location>
        <begin position="338"/>
        <end position="360"/>
    </location>
</feature>
<comment type="caution">
    <text evidence="3">The sequence shown here is derived from an EMBL/GenBank/DDBJ whole genome shotgun (WGS) entry which is preliminary data.</text>
</comment>
<evidence type="ECO:0000256" key="2">
    <source>
        <dbReference type="SAM" id="SignalP"/>
    </source>
</evidence>
<keyword evidence="2" id="KW-0732">Signal</keyword>
<evidence type="ECO:0008006" key="5">
    <source>
        <dbReference type="Google" id="ProtNLM"/>
    </source>
</evidence>
<organism evidence="3 4">
    <name type="scientific">Entotheonella factor</name>
    <dbReference type="NCBI Taxonomy" id="1429438"/>
    <lineage>
        <taxon>Bacteria</taxon>
        <taxon>Pseudomonadati</taxon>
        <taxon>Nitrospinota/Tectimicrobiota group</taxon>
        <taxon>Candidatus Tectimicrobiota</taxon>
        <taxon>Candidatus Entotheonellia</taxon>
        <taxon>Candidatus Entotheonellales</taxon>
        <taxon>Candidatus Entotheonellaceae</taxon>
        <taxon>Candidatus Entotheonella</taxon>
    </lineage>
</organism>
<evidence type="ECO:0000313" key="4">
    <source>
        <dbReference type="Proteomes" id="UP000019141"/>
    </source>
</evidence>
<dbReference type="AlphaFoldDB" id="W4L787"/>
<sequence length="462" mass="50387">MAKSIQVLLLWLCMCGTAFAHASERAVVMLLPTQYYLVGGTLAVAVSFAMLGLVPARSIRRVFAWRSGARVVPTAVRLVLSWCSFLILVLLVYTGFEGSRDPLANLLPLTVWTVWWVGLTLLHGVYGNLWAVMNPWSGPYALVTAWGLRARMLRLPVPVGYGLAIIGFAAFAWFELISLAPDDPDVLATAITIYWVYAFIGMVVFGREDWCERAECFAVFFRFVSQVAMVQPGKRGLVCSVPGAGVLSHPALPVSGALFLLLTLASVSFDGFNKTFWWLGLNGINPLEFPGRSAVTWINTVGLAAAFCLLSAAYALAAWAGWQLAGRQGAFADHFGRFVLSIIPISLAFHFAHYLAVLLINGQYALVAASDPFSQAFDLLGYADYQVTGSWLTNHHTVALIWKFQSGAIVLGHILAVVLSHGLALKHYGRTREAVLSQVPLTVVMVAYTWFGLWLLATPIAG</sequence>
<feature type="transmembrane region" description="Helical" evidence="1">
    <location>
        <begin position="297"/>
        <end position="317"/>
    </location>
</feature>
<accession>W4L787</accession>
<proteinExistence type="predicted"/>
<feature type="transmembrane region" description="Helical" evidence="1">
    <location>
        <begin position="400"/>
        <end position="423"/>
    </location>
</feature>
<protein>
    <recommendedName>
        <fullName evidence="5">Fenitrothion hydrolase</fullName>
    </recommendedName>
</protein>
<reference evidence="3 4" key="1">
    <citation type="journal article" date="2014" name="Nature">
        <title>An environmental bacterial taxon with a large and distinct metabolic repertoire.</title>
        <authorList>
            <person name="Wilson M.C."/>
            <person name="Mori T."/>
            <person name="Ruckert C."/>
            <person name="Uria A.R."/>
            <person name="Helf M.J."/>
            <person name="Takada K."/>
            <person name="Gernert C."/>
            <person name="Steffens U.A."/>
            <person name="Heycke N."/>
            <person name="Schmitt S."/>
            <person name="Rinke C."/>
            <person name="Helfrich E.J."/>
            <person name="Brachmann A.O."/>
            <person name="Gurgui C."/>
            <person name="Wakimoto T."/>
            <person name="Kracht M."/>
            <person name="Crusemann M."/>
            <person name="Hentschel U."/>
            <person name="Abe I."/>
            <person name="Matsunaga S."/>
            <person name="Kalinowski J."/>
            <person name="Takeyama H."/>
            <person name="Piel J."/>
        </authorList>
    </citation>
    <scope>NUCLEOTIDE SEQUENCE [LARGE SCALE GENOMIC DNA]</scope>
    <source>
        <strain evidence="4">TSY1</strain>
    </source>
</reference>
<evidence type="ECO:0000313" key="3">
    <source>
        <dbReference type="EMBL" id="ETW93933.1"/>
    </source>
</evidence>
<feature type="transmembrane region" description="Helical" evidence="1">
    <location>
        <begin position="153"/>
        <end position="174"/>
    </location>
</feature>
<keyword evidence="1" id="KW-1133">Transmembrane helix</keyword>
<feature type="transmembrane region" description="Helical" evidence="1">
    <location>
        <begin position="75"/>
        <end position="93"/>
    </location>
</feature>
<feature type="transmembrane region" description="Helical" evidence="1">
    <location>
        <begin position="113"/>
        <end position="132"/>
    </location>
</feature>
<feature type="chain" id="PRO_5004844453" description="Fenitrothion hydrolase" evidence="2">
    <location>
        <begin position="23"/>
        <end position="462"/>
    </location>
</feature>
<feature type="signal peptide" evidence="2">
    <location>
        <begin position="1"/>
        <end position="22"/>
    </location>
</feature>
<dbReference type="EMBL" id="AZHW01001144">
    <property type="protein sequence ID" value="ETW93933.1"/>
    <property type="molecule type" value="Genomic_DNA"/>
</dbReference>
<dbReference type="HOGENOM" id="CLU_030480_0_0_7"/>
<feature type="transmembrane region" description="Helical" evidence="1">
    <location>
        <begin position="36"/>
        <end position="54"/>
    </location>
</feature>
<keyword evidence="1" id="KW-0472">Membrane</keyword>
<evidence type="ECO:0000256" key="1">
    <source>
        <dbReference type="SAM" id="Phobius"/>
    </source>
</evidence>
<keyword evidence="4" id="KW-1185">Reference proteome</keyword>
<feature type="transmembrane region" description="Helical" evidence="1">
    <location>
        <begin position="186"/>
        <end position="205"/>
    </location>
</feature>